<feature type="transmembrane region" description="Helical" evidence="5">
    <location>
        <begin position="141"/>
        <end position="162"/>
    </location>
</feature>
<comment type="subcellular location">
    <subcellularLocation>
        <location evidence="1">Membrane</location>
        <topology evidence="1">Multi-pass membrane protein</topology>
    </subcellularLocation>
</comment>
<evidence type="ECO:0000259" key="6">
    <source>
        <dbReference type="PROSITE" id="PS50177"/>
    </source>
</evidence>
<feature type="transmembrane region" description="Helical" evidence="5">
    <location>
        <begin position="373"/>
        <end position="397"/>
    </location>
</feature>
<evidence type="ECO:0000256" key="5">
    <source>
        <dbReference type="SAM" id="Phobius"/>
    </source>
</evidence>
<dbReference type="GO" id="GO:0035348">
    <property type="term" value="P:acetyl-CoA transmembrane transport"/>
    <property type="evidence" value="ECO:0007669"/>
    <property type="project" value="InterPro"/>
</dbReference>
<feature type="transmembrane region" description="Helical" evidence="5">
    <location>
        <begin position="443"/>
        <end position="462"/>
    </location>
</feature>
<dbReference type="GO" id="GO:0008521">
    <property type="term" value="F:acetyl-CoA transmembrane transporter activity"/>
    <property type="evidence" value="ECO:0007669"/>
    <property type="project" value="InterPro"/>
</dbReference>
<protein>
    <submittedName>
        <fullName evidence="7">Bifunctional MFS transporter superfamily/AmpG-like permease-Acetyl-coenzyme A transporter 1/NTF2-like domain superfamily/Nuclear transport factor 2</fullName>
    </submittedName>
</protein>
<dbReference type="Pfam" id="PF02136">
    <property type="entry name" value="NTF2"/>
    <property type="match status" value="1"/>
</dbReference>
<feature type="transmembrane region" description="Helical" evidence="5">
    <location>
        <begin position="304"/>
        <end position="322"/>
    </location>
</feature>
<accession>A0AAD9PIM6</accession>
<organism evidence="7 8">
    <name type="scientific">Babesia duncani</name>
    <dbReference type="NCBI Taxonomy" id="323732"/>
    <lineage>
        <taxon>Eukaryota</taxon>
        <taxon>Sar</taxon>
        <taxon>Alveolata</taxon>
        <taxon>Apicomplexa</taxon>
        <taxon>Aconoidasida</taxon>
        <taxon>Piroplasmida</taxon>
        <taxon>Babesiidae</taxon>
        <taxon>Babesia</taxon>
    </lineage>
</organism>
<dbReference type="Proteomes" id="UP001214638">
    <property type="component" value="Unassembled WGS sequence"/>
</dbReference>
<evidence type="ECO:0000313" key="7">
    <source>
        <dbReference type="EMBL" id="KAK2195103.1"/>
    </source>
</evidence>
<keyword evidence="2 5" id="KW-0812">Transmembrane</keyword>
<evidence type="ECO:0000256" key="3">
    <source>
        <dbReference type="ARBA" id="ARBA00022989"/>
    </source>
</evidence>
<dbReference type="Pfam" id="PF13000">
    <property type="entry name" value="Acatn"/>
    <property type="match status" value="1"/>
</dbReference>
<keyword evidence="3 5" id="KW-1133">Transmembrane helix</keyword>
<dbReference type="GeneID" id="94337702"/>
<dbReference type="RefSeq" id="XP_067801946.1">
    <property type="nucleotide sequence ID" value="XM_067948415.1"/>
</dbReference>
<dbReference type="InterPro" id="IPR018222">
    <property type="entry name" value="Nuclear_transport_factor_2_euk"/>
</dbReference>
<dbReference type="PANTHER" id="PTHR12778:SF9">
    <property type="entry name" value="ACETYL-COENZYME A TRANSPORTER 1"/>
    <property type="match status" value="1"/>
</dbReference>
<feature type="transmembrane region" description="Helical" evidence="5">
    <location>
        <begin position="238"/>
        <end position="261"/>
    </location>
</feature>
<dbReference type="KEGG" id="bdw:94337702"/>
<dbReference type="EMBL" id="JALLKP010000005">
    <property type="protein sequence ID" value="KAK2195103.1"/>
    <property type="molecule type" value="Genomic_DNA"/>
</dbReference>
<feature type="transmembrane region" description="Helical" evidence="5">
    <location>
        <begin position="183"/>
        <end position="200"/>
    </location>
</feature>
<evidence type="ECO:0000313" key="8">
    <source>
        <dbReference type="Proteomes" id="UP001214638"/>
    </source>
</evidence>
<dbReference type="SUPFAM" id="SSF103473">
    <property type="entry name" value="MFS general substrate transporter"/>
    <property type="match status" value="1"/>
</dbReference>
<dbReference type="PANTHER" id="PTHR12778">
    <property type="entry name" value="SOLUTE CARRIER FAMILY 33 ACETYL-COA TRANSPORTER -RELATED"/>
    <property type="match status" value="1"/>
</dbReference>
<dbReference type="InterPro" id="IPR024371">
    <property type="entry name" value="AcetylCoA_trans_1-like"/>
</dbReference>
<gene>
    <name evidence="7" type="ORF">BdWA1_003405</name>
</gene>
<dbReference type="InterPro" id="IPR032710">
    <property type="entry name" value="NTF2-like_dom_sf"/>
</dbReference>
<reference evidence="7" key="1">
    <citation type="journal article" date="2023" name="Nat. Microbiol.">
        <title>Babesia duncani multi-omics identifies virulence factors and drug targets.</title>
        <authorList>
            <person name="Singh P."/>
            <person name="Lonardi S."/>
            <person name="Liang Q."/>
            <person name="Vydyam P."/>
            <person name="Khabirova E."/>
            <person name="Fang T."/>
            <person name="Gihaz S."/>
            <person name="Thekkiniath J."/>
            <person name="Munshi M."/>
            <person name="Abel S."/>
            <person name="Ciampossin L."/>
            <person name="Batugedara G."/>
            <person name="Gupta M."/>
            <person name="Lu X.M."/>
            <person name="Lenz T."/>
            <person name="Chakravarty S."/>
            <person name="Cornillot E."/>
            <person name="Hu Y."/>
            <person name="Ma W."/>
            <person name="Gonzalez L.M."/>
            <person name="Sanchez S."/>
            <person name="Estrada K."/>
            <person name="Sanchez-Flores A."/>
            <person name="Montero E."/>
            <person name="Harb O.S."/>
            <person name="Le Roch K.G."/>
            <person name="Mamoun C.B."/>
        </authorList>
    </citation>
    <scope>NUCLEOTIDE SEQUENCE</scope>
    <source>
        <strain evidence="7">WA1</strain>
    </source>
</reference>
<dbReference type="SUPFAM" id="SSF54427">
    <property type="entry name" value="NTF2-like"/>
    <property type="match status" value="1"/>
</dbReference>
<evidence type="ECO:0000256" key="4">
    <source>
        <dbReference type="ARBA" id="ARBA00023136"/>
    </source>
</evidence>
<comment type="caution">
    <text evidence="7">The sequence shown here is derived from an EMBL/GenBank/DDBJ whole genome shotgun (WGS) entry which is preliminary data.</text>
</comment>
<dbReference type="InterPro" id="IPR004752">
    <property type="entry name" value="AmpG_permease/AT-1"/>
</dbReference>
<dbReference type="GO" id="GO:0016020">
    <property type="term" value="C:membrane"/>
    <property type="evidence" value="ECO:0007669"/>
    <property type="project" value="UniProtKB-SubCell"/>
</dbReference>
<feature type="transmembrane region" description="Helical" evidence="5">
    <location>
        <begin position="41"/>
        <end position="64"/>
    </location>
</feature>
<dbReference type="Gene3D" id="3.10.450.50">
    <property type="match status" value="1"/>
</dbReference>
<dbReference type="CDD" id="cd00531">
    <property type="entry name" value="NTF2_like"/>
    <property type="match status" value="1"/>
</dbReference>
<dbReference type="InterPro" id="IPR036259">
    <property type="entry name" value="MFS_trans_sf"/>
</dbReference>
<keyword evidence="4 5" id="KW-0472">Membrane</keyword>
<feature type="domain" description="NTF2" evidence="6">
    <location>
        <begin position="584"/>
        <end position="707"/>
    </location>
</feature>
<feature type="transmembrane region" description="Helical" evidence="5">
    <location>
        <begin position="493"/>
        <end position="513"/>
    </location>
</feature>
<name>A0AAD9PIM6_9APIC</name>
<feature type="transmembrane region" description="Helical" evidence="5">
    <location>
        <begin position="409"/>
        <end position="431"/>
    </location>
</feature>
<proteinExistence type="predicted"/>
<sequence>MSVKHIELGSVCHHGAIGLHLSGRSDRQHDRLTWNDYRSMGLLLLMYTLQGIPMGIHAAIPLIIYKRAKYTQIALLSCTSLPFCLKLLWAPILDGIYIKRIGKRKTWLIPTQLLCGLFLLYGSHNCKIDKWVGEGGSEIHIIPLFSFFLFLYALAATQDIAVDGWALTMLRYSIRVHASTCNVVGQAFGMNLSFIGFITLNDSSTCFRLYNAWIAFSNFFSSSIPPLDDIEAETFPPFITLSGFIRILGIAIILCTILISFKSEIEEMPLIIEMVNPSLDQKSTFTGRTLHNISNSYSILLKILRLKPVILLCGIMLTKFIFFAPEHVSYLRLLSKGMPKDIFSLITPMAIPMEIMGPPFIAMHIHRKGATSVLFGGICLRIIAMTIYVCYVAFAGVYYLRPRLIPAPVFYGLFFTIGLFHKFSSLVMFVADMSLFAKVSDPLMGGTYMSLFNTISNLGHLWPHSLGLWLIDYIGNGEFLIQGPNDVTDYLDALYVETTVCIIMGLVLLPYFYRKLREIELFDSTECNQRTNFANGKEIPSPSNCHNFNPMPSGGSLLNQPPSWSNFGFVNNRDRYPFTSFEDIAYHFAYRYYSLLNGDPSSMYILYAKDGQMSKMDLEGKRVVAVGHGEIRNYYSQFVHAKTSANLTNVEVSCIGANAGLLLIMITGTLTTFFHNKEETRNISQSVVLSGDPWRSRFHIVNDILVNSDNSNTNVSIDSPQEGEQAQQVLRQSSGSMVDFSHKKKGSKLIAFGIPQGITADDFHTILNQRLANTDCKGKVTLVEIKGDKQKYAFIQVDSETTGEVLMTEKLNVNGKLLQLELYKRSKSKMHQGAKSQ</sequence>
<dbReference type="InterPro" id="IPR002075">
    <property type="entry name" value="NTF2_dom"/>
</dbReference>
<feature type="transmembrane region" description="Helical" evidence="5">
    <location>
        <begin position="342"/>
        <end position="361"/>
    </location>
</feature>
<dbReference type="AlphaFoldDB" id="A0AAD9PIM6"/>
<keyword evidence="8" id="KW-1185">Reference proteome</keyword>
<evidence type="ECO:0000256" key="1">
    <source>
        <dbReference type="ARBA" id="ARBA00004141"/>
    </source>
</evidence>
<dbReference type="PROSITE" id="PS50177">
    <property type="entry name" value="NTF2_DOMAIN"/>
    <property type="match status" value="1"/>
</dbReference>
<evidence type="ECO:0000256" key="2">
    <source>
        <dbReference type="ARBA" id="ARBA00022692"/>
    </source>
</evidence>
<feature type="transmembrane region" description="Helical" evidence="5">
    <location>
        <begin position="105"/>
        <end position="121"/>
    </location>
</feature>